<dbReference type="Proteomes" id="UP000054995">
    <property type="component" value="Unassembled WGS sequence"/>
</dbReference>
<name>A0A0V1F4Z0_TRIPS</name>
<evidence type="ECO:0000313" key="1">
    <source>
        <dbReference type="EMBL" id="KRY81241.1"/>
    </source>
</evidence>
<dbReference type="AlphaFoldDB" id="A0A0V1F4Z0"/>
<sequence>MSALMELMKRKIDDLAERLDQAAIHNQTHGAAIRRQEETDSNCRCHVVGTLSWNGIAALEGV</sequence>
<accession>A0A0V1F4Z0</accession>
<comment type="caution">
    <text evidence="1">The sequence shown here is derived from an EMBL/GenBank/DDBJ whole genome shotgun (WGS) entry which is preliminary data.</text>
</comment>
<organism evidence="1 2">
    <name type="scientific">Trichinella pseudospiralis</name>
    <name type="common">Parasitic roundworm</name>
    <dbReference type="NCBI Taxonomy" id="6337"/>
    <lineage>
        <taxon>Eukaryota</taxon>
        <taxon>Metazoa</taxon>
        <taxon>Ecdysozoa</taxon>
        <taxon>Nematoda</taxon>
        <taxon>Enoplea</taxon>
        <taxon>Dorylaimia</taxon>
        <taxon>Trichinellida</taxon>
        <taxon>Trichinellidae</taxon>
        <taxon>Trichinella</taxon>
    </lineage>
</organism>
<reference evidence="1 2" key="1">
    <citation type="submission" date="2015-01" db="EMBL/GenBank/DDBJ databases">
        <title>Evolution of Trichinella species and genotypes.</title>
        <authorList>
            <person name="Korhonen P.K."/>
            <person name="Edoardo P."/>
            <person name="Giuseppe L.R."/>
            <person name="Gasser R.B."/>
        </authorList>
    </citation>
    <scope>NUCLEOTIDE SEQUENCE [LARGE SCALE GENOMIC DNA]</scope>
    <source>
        <strain evidence="1">ISS470</strain>
    </source>
</reference>
<dbReference type="EMBL" id="JYDT01000248">
    <property type="protein sequence ID" value="KRY81241.1"/>
    <property type="molecule type" value="Genomic_DNA"/>
</dbReference>
<protein>
    <submittedName>
        <fullName evidence="1">Uncharacterized protein</fullName>
    </submittedName>
</protein>
<proteinExistence type="predicted"/>
<evidence type="ECO:0000313" key="2">
    <source>
        <dbReference type="Proteomes" id="UP000054995"/>
    </source>
</evidence>
<keyword evidence="2" id="KW-1185">Reference proteome</keyword>
<gene>
    <name evidence="1" type="ORF">T4D_14999</name>
</gene>